<dbReference type="InterPro" id="IPR002110">
    <property type="entry name" value="Ankyrin_rpt"/>
</dbReference>
<dbReference type="InterPro" id="IPR036770">
    <property type="entry name" value="Ankyrin_rpt-contain_sf"/>
</dbReference>
<organism evidence="4 5">
    <name type="scientific">Hymenobacter lucidus</name>
    <dbReference type="NCBI Taxonomy" id="2880930"/>
    <lineage>
        <taxon>Bacteria</taxon>
        <taxon>Pseudomonadati</taxon>
        <taxon>Bacteroidota</taxon>
        <taxon>Cytophagia</taxon>
        <taxon>Cytophagales</taxon>
        <taxon>Hymenobacteraceae</taxon>
        <taxon>Hymenobacter</taxon>
    </lineage>
</organism>
<evidence type="ECO:0000313" key="5">
    <source>
        <dbReference type="Proteomes" id="UP001165296"/>
    </source>
</evidence>
<feature type="repeat" description="ANK" evidence="3">
    <location>
        <begin position="129"/>
        <end position="161"/>
    </location>
</feature>
<accession>A0ABS8AT44</accession>
<proteinExistence type="predicted"/>
<dbReference type="Pfam" id="PF12796">
    <property type="entry name" value="Ank_2"/>
    <property type="match status" value="1"/>
</dbReference>
<dbReference type="Gene3D" id="1.25.40.20">
    <property type="entry name" value="Ankyrin repeat-containing domain"/>
    <property type="match status" value="1"/>
</dbReference>
<gene>
    <name evidence="4" type="ORF">LGH74_15445</name>
</gene>
<keyword evidence="5" id="KW-1185">Reference proteome</keyword>
<dbReference type="PROSITE" id="PS50088">
    <property type="entry name" value="ANK_REPEAT"/>
    <property type="match status" value="1"/>
</dbReference>
<keyword evidence="1" id="KW-0677">Repeat</keyword>
<dbReference type="SMART" id="SM00248">
    <property type="entry name" value="ANK"/>
    <property type="match status" value="4"/>
</dbReference>
<evidence type="ECO:0000256" key="1">
    <source>
        <dbReference type="ARBA" id="ARBA00022737"/>
    </source>
</evidence>
<dbReference type="PANTHER" id="PTHR24198">
    <property type="entry name" value="ANKYRIN REPEAT AND PROTEIN KINASE DOMAIN-CONTAINING PROTEIN"/>
    <property type="match status" value="1"/>
</dbReference>
<reference evidence="4" key="1">
    <citation type="submission" date="2021-10" db="EMBL/GenBank/DDBJ databases">
        <authorList>
            <person name="Dean J.D."/>
            <person name="Kim M.K."/>
            <person name="Newey C.N."/>
            <person name="Stoker T.S."/>
            <person name="Thompson D.W."/>
            <person name="Grose J.H."/>
        </authorList>
    </citation>
    <scope>NUCLEOTIDE SEQUENCE</scope>
    <source>
        <strain evidence="4">BT178</strain>
    </source>
</reference>
<name>A0ABS8AT44_9BACT</name>
<keyword evidence="2 3" id="KW-0040">ANK repeat</keyword>
<sequence>MESTANPIYKHAPEEYFLTAPALDVAKAIRRDDVAGLDRLFAEHPTLDPNLEGKQGVTFLFWAYAHHHVKSMRALVAHKADVNRPLHLPGNDGGVGTTHLINIAAEGPKDELLVALLDLGADPNARDERKEPALHNAMAAHQYQRMKLLLDRGATIDAPNSAGATAAVVLARLNYFEMVHYLLERGADWRKTDGEIALWTQENDVGNAEAVQWQIKVKHWLMAHGVKFPVPSSGAKRYAAIRERWEQTPEGRTWREKLDALGARPDVVGKPWVQQEDAARAAMKAWMKQQGIPEPPFFTPSQPGSK</sequence>
<dbReference type="PANTHER" id="PTHR24198:SF165">
    <property type="entry name" value="ANKYRIN REPEAT-CONTAINING PROTEIN-RELATED"/>
    <property type="match status" value="1"/>
</dbReference>
<evidence type="ECO:0000313" key="4">
    <source>
        <dbReference type="EMBL" id="MCB2409387.1"/>
    </source>
</evidence>
<evidence type="ECO:0000256" key="3">
    <source>
        <dbReference type="PROSITE-ProRule" id="PRU00023"/>
    </source>
</evidence>
<dbReference type="EMBL" id="JAJADR010000004">
    <property type="protein sequence ID" value="MCB2409387.1"/>
    <property type="molecule type" value="Genomic_DNA"/>
</dbReference>
<comment type="caution">
    <text evidence="4">The sequence shown here is derived from an EMBL/GenBank/DDBJ whole genome shotgun (WGS) entry which is preliminary data.</text>
</comment>
<protein>
    <submittedName>
        <fullName evidence="4">Ankyrin repeat domain-containing protein</fullName>
    </submittedName>
</protein>
<evidence type="ECO:0000256" key="2">
    <source>
        <dbReference type="ARBA" id="ARBA00023043"/>
    </source>
</evidence>
<dbReference type="SUPFAM" id="SSF48403">
    <property type="entry name" value="Ankyrin repeat"/>
    <property type="match status" value="1"/>
</dbReference>
<dbReference type="RefSeq" id="WP_226177019.1">
    <property type="nucleotide sequence ID" value="NZ_JAJADR010000004.1"/>
</dbReference>
<dbReference type="Proteomes" id="UP001165296">
    <property type="component" value="Unassembled WGS sequence"/>
</dbReference>